<reference evidence="2 3" key="1">
    <citation type="submission" date="2024-04" db="EMBL/GenBank/DDBJ databases">
        <title>Tritrichomonas musculus Genome.</title>
        <authorList>
            <person name="Alves-Ferreira E."/>
            <person name="Grigg M."/>
            <person name="Lorenzi H."/>
            <person name="Galac M."/>
        </authorList>
    </citation>
    <scope>NUCLEOTIDE SEQUENCE [LARGE SCALE GENOMIC DNA]</scope>
    <source>
        <strain evidence="2 3">EAF2021</strain>
    </source>
</reference>
<gene>
    <name evidence="2" type="ORF">M9Y10_034260</name>
</gene>
<comment type="caution">
    <text evidence="2">The sequence shown here is derived from an EMBL/GenBank/DDBJ whole genome shotgun (WGS) entry which is preliminary data.</text>
</comment>
<organism evidence="2 3">
    <name type="scientific">Tritrichomonas musculus</name>
    <dbReference type="NCBI Taxonomy" id="1915356"/>
    <lineage>
        <taxon>Eukaryota</taxon>
        <taxon>Metamonada</taxon>
        <taxon>Parabasalia</taxon>
        <taxon>Tritrichomonadida</taxon>
        <taxon>Tritrichomonadidae</taxon>
        <taxon>Tritrichomonas</taxon>
    </lineage>
</organism>
<evidence type="ECO:0000313" key="2">
    <source>
        <dbReference type="EMBL" id="KAK8889511.1"/>
    </source>
</evidence>
<dbReference type="Gene3D" id="3.80.10.10">
    <property type="entry name" value="Ribonuclease Inhibitor"/>
    <property type="match status" value="1"/>
</dbReference>
<proteinExistence type="predicted"/>
<protein>
    <submittedName>
        <fullName evidence="2">Uncharacterized protein</fullName>
    </submittedName>
</protein>
<keyword evidence="3" id="KW-1185">Reference proteome</keyword>
<dbReference type="SUPFAM" id="SSF52047">
    <property type="entry name" value="RNI-like"/>
    <property type="match status" value="1"/>
</dbReference>
<dbReference type="Proteomes" id="UP001470230">
    <property type="component" value="Unassembled WGS sequence"/>
</dbReference>
<evidence type="ECO:0000256" key="1">
    <source>
        <dbReference type="SAM" id="Coils"/>
    </source>
</evidence>
<dbReference type="EMBL" id="JAPFFF010000005">
    <property type="protein sequence ID" value="KAK8889511.1"/>
    <property type="molecule type" value="Genomic_DNA"/>
</dbReference>
<name>A0ABR2KEH5_9EUKA</name>
<sequence>MSSNELFQKYAIIDGDGVTCIDFSEIPAKYYVDFFNILPANCLKKVTDLSLNCEKRRQFEENYPEDTSFTFTPEISNSIAIRYRNEYPKTIAEFLIQLFNKTKKLKSLTLSSLDLDHDTLKSIISEIKKCKTLEKLVLVDLQLQDDGVKELCASTHQGLMKIEIIQCDVTRKSINYIRQYLDQNKIEAFHITGNNFDEESNLELQKAVQDSQSRFYVSRDIDLDDDQEELRRENKQLRERIRAIREISNPFQYANNVFVIGPGSKAFCNHLLDISKKQDEIARAEEEEYEEESDVE</sequence>
<accession>A0ABR2KEH5</accession>
<dbReference type="InterPro" id="IPR032675">
    <property type="entry name" value="LRR_dom_sf"/>
</dbReference>
<keyword evidence="1" id="KW-0175">Coiled coil</keyword>
<evidence type="ECO:0000313" key="3">
    <source>
        <dbReference type="Proteomes" id="UP001470230"/>
    </source>
</evidence>
<feature type="coiled-coil region" evidence="1">
    <location>
        <begin position="220"/>
        <end position="247"/>
    </location>
</feature>